<gene>
    <name evidence="2" type="ORF">E6H01_03810</name>
</gene>
<proteinExistence type="predicted"/>
<organism evidence="2 3">
    <name type="scientific">Candidatus Segetimicrobium genomatis</name>
    <dbReference type="NCBI Taxonomy" id="2569760"/>
    <lineage>
        <taxon>Bacteria</taxon>
        <taxon>Bacillati</taxon>
        <taxon>Candidatus Sysuimicrobiota</taxon>
        <taxon>Candidatus Sysuimicrobiia</taxon>
        <taxon>Candidatus Sysuimicrobiales</taxon>
        <taxon>Candidatus Segetimicrobiaceae</taxon>
        <taxon>Candidatus Segetimicrobium</taxon>
    </lineage>
</organism>
<dbReference type="PANTHER" id="PTHR43861">
    <property type="entry name" value="TRANS-ACONITATE 2-METHYLTRANSFERASE-RELATED"/>
    <property type="match status" value="1"/>
</dbReference>
<dbReference type="Pfam" id="PF08241">
    <property type="entry name" value="Methyltransf_11"/>
    <property type="match status" value="1"/>
</dbReference>
<feature type="domain" description="Methyltransferase type 11" evidence="1">
    <location>
        <begin position="33"/>
        <end position="126"/>
    </location>
</feature>
<dbReference type="InterPro" id="IPR013216">
    <property type="entry name" value="Methyltransf_11"/>
</dbReference>
<comment type="caution">
    <text evidence="2">The sequence shown here is derived from an EMBL/GenBank/DDBJ whole genome shotgun (WGS) entry which is preliminary data.</text>
</comment>
<dbReference type="GO" id="GO:0032259">
    <property type="term" value="P:methylation"/>
    <property type="evidence" value="ECO:0007669"/>
    <property type="project" value="UniProtKB-KW"/>
</dbReference>
<dbReference type="EMBL" id="VBAL01000035">
    <property type="protein sequence ID" value="TMJ04999.1"/>
    <property type="molecule type" value="Genomic_DNA"/>
</dbReference>
<dbReference type="GO" id="GO:0008757">
    <property type="term" value="F:S-adenosylmethionine-dependent methyltransferase activity"/>
    <property type="evidence" value="ECO:0007669"/>
    <property type="project" value="InterPro"/>
</dbReference>
<keyword evidence="2" id="KW-0808">Transferase</keyword>
<keyword evidence="2" id="KW-0489">Methyltransferase</keyword>
<sequence length="272" mass="29647">MSRMCSQVLEEVHRSILGLLQHIASAEKVSSLLDVGCWDGSTTIEYAGVADGARAFGIEVFQGPAAQAAQRGVSVAVMDLERDRFPWPDQSMDLVVCNQVFEHLKNVWLPMSEIARVLRVGGHLLFSVPNLASLHNRALLALGQQPTSIRTFGPHVRGFTLGQVKELLGADGVFRIRRIAAVGFYPLSAKWARAFATLLPGAAHTSILWVQKVEHRSEWPWAAYAQVLQATKWTDDAGSRDSASQPLDSPLRGSLAACGHFPDTSDLVSRAP</sequence>
<name>A0A537LAE2_9BACT</name>
<dbReference type="CDD" id="cd02440">
    <property type="entry name" value="AdoMet_MTases"/>
    <property type="match status" value="1"/>
</dbReference>
<dbReference type="InterPro" id="IPR029063">
    <property type="entry name" value="SAM-dependent_MTases_sf"/>
</dbReference>
<protein>
    <submittedName>
        <fullName evidence="2">Class I SAM-dependent methyltransferase</fullName>
    </submittedName>
</protein>
<evidence type="ECO:0000313" key="3">
    <source>
        <dbReference type="Proteomes" id="UP000319353"/>
    </source>
</evidence>
<accession>A0A537LAE2</accession>
<dbReference type="Proteomes" id="UP000319353">
    <property type="component" value="Unassembled WGS sequence"/>
</dbReference>
<dbReference type="AlphaFoldDB" id="A0A537LAE2"/>
<dbReference type="Gene3D" id="3.40.50.150">
    <property type="entry name" value="Vaccinia Virus protein VP39"/>
    <property type="match status" value="1"/>
</dbReference>
<evidence type="ECO:0000313" key="2">
    <source>
        <dbReference type="EMBL" id="TMJ04999.1"/>
    </source>
</evidence>
<evidence type="ECO:0000259" key="1">
    <source>
        <dbReference type="Pfam" id="PF08241"/>
    </source>
</evidence>
<dbReference type="SUPFAM" id="SSF53335">
    <property type="entry name" value="S-adenosyl-L-methionine-dependent methyltransferases"/>
    <property type="match status" value="1"/>
</dbReference>
<reference evidence="2 3" key="1">
    <citation type="journal article" date="2019" name="Nat. Microbiol.">
        <title>Mediterranean grassland soil C-N compound turnover is dependent on rainfall and depth, and is mediated by genomically divergent microorganisms.</title>
        <authorList>
            <person name="Diamond S."/>
            <person name="Andeer P.F."/>
            <person name="Li Z."/>
            <person name="Crits-Christoph A."/>
            <person name="Burstein D."/>
            <person name="Anantharaman K."/>
            <person name="Lane K.R."/>
            <person name="Thomas B.C."/>
            <person name="Pan C."/>
            <person name="Northen T.R."/>
            <person name="Banfield J.F."/>
        </authorList>
    </citation>
    <scope>NUCLEOTIDE SEQUENCE [LARGE SCALE GENOMIC DNA]</scope>
    <source>
        <strain evidence="2">NP_4</strain>
    </source>
</reference>